<name>A0AAE4VGK5_MYCFO</name>
<dbReference type="Proteomes" id="UP001186041">
    <property type="component" value="Unassembled WGS sequence"/>
</dbReference>
<evidence type="ECO:0000313" key="2">
    <source>
        <dbReference type="Proteomes" id="UP001186041"/>
    </source>
</evidence>
<proteinExistence type="predicted"/>
<dbReference type="AlphaFoldDB" id="A0AAE4VGK5"/>
<dbReference type="EMBL" id="JAWLVV010000039">
    <property type="protein sequence ID" value="MDV7294381.1"/>
    <property type="molecule type" value="Genomic_DNA"/>
</dbReference>
<evidence type="ECO:0000313" key="1">
    <source>
        <dbReference type="EMBL" id="MDV7294381.1"/>
    </source>
</evidence>
<sequence>MTRGKPDPLATLRARYDAVCGELALARGERDEAKAQLKALRTEHTNACGFWVRRDAEQKATIARLRATESGAA</sequence>
<gene>
    <name evidence="1" type="ORF">R4485_29925</name>
</gene>
<organism evidence="1 2">
    <name type="scientific">Mycolicibacterium fortuitum</name>
    <name type="common">Mycobacterium fortuitum</name>
    <dbReference type="NCBI Taxonomy" id="1766"/>
    <lineage>
        <taxon>Bacteria</taxon>
        <taxon>Bacillati</taxon>
        <taxon>Actinomycetota</taxon>
        <taxon>Actinomycetes</taxon>
        <taxon>Mycobacteriales</taxon>
        <taxon>Mycobacteriaceae</taxon>
        <taxon>Mycolicibacterium</taxon>
    </lineage>
</organism>
<comment type="caution">
    <text evidence="1">The sequence shown here is derived from an EMBL/GenBank/DDBJ whole genome shotgun (WGS) entry which is preliminary data.</text>
</comment>
<dbReference type="RefSeq" id="WP_317722606.1">
    <property type="nucleotide sequence ID" value="NZ_JAWLVK010000038.1"/>
</dbReference>
<accession>A0AAE4VGK5</accession>
<reference evidence="1" key="1">
    <citation type="submission" date="2023-10" db="EMBL/GenBank/DDBJ databases">
        <title>Mycolicibacterium fortuitum clinical isolates causing pulmonary infections in humans.</title>
        <authorList>
            <person name="Mejia-Ponce P.M."/>
            <person name="Zenteno-Cuevas R."/>
            <person name="Licona-Cassani C."/>
        </authorList>
    </citation>
    <scope>NUCLEOTIDE SEQUENCE</scope>
    <source>
        <strain evidence="1">M8</strain>
    </source>
</reference>
<protein>
    <submittedName>
        <fullName evidence="1">Uncharacterized protein</fullName>
    </submittedName>
</protein>